<dbReference type="AlphaFoldDB" id="A0A248TJW1"/>
<protein>
    <recommendedName>
        <fullName evidence="2">cysteine-S-conjugate beta-lyase</fullName>
        <ecNumber evidence="2">4.4.1.13</ecNumber>
    </recommendedName>
</protein>
<accession>A0A248TJW1</accession>
<dbReference type="KEGG" id="bko:CKF48_15040"/>
<evidence type="ECO:0000256" key="1">
    <source>
        <dbReference type="ARBA" id="ARBA00001933"/>
    </source>
</evidence>
<dbReference type="PANTHER" id="PTHR43525:SF1">
    <property type="entry name" value="PROTEIN MALY"/>
    <property type="match status" value="1"/>
</dbReference>
<dbReference type="GO" id="GO:0047804">
    <property type="term" value="F:cysteine-S-conjugate beta-lyase activity"/>
    <property type="evidence" value="ECO:0007669"/>
    <property type="project" value="UniProtKB-EC"/>
</dbReference>
<dbReference type="InterPro" id="IPR015424">
    <property type="entry name" value="PyrdxlP-dep_Trfase"/>
</dbReference>
<feature type="domain" description="Aminotransferase class I/classII large" evidence="6">
    <location>
        <begin position="37"/>
        <end position="373"/>
    </location>
</feature>
<name>A0A248TJW1_9BACI</name>
<dbReference type="CDD" id="cd00609">
    <property type="entry name" value="AAT_like"/>
    <property type="match status" value="1"/>
</dbReference>
<gene>
    <name evidence="7" type="ORF">CKF48_15040</name>
</gene>
<dbReference type="Gene3D" id="3.40.640.10">
    <property type="entry name" value="Type I PLP-dependent aspartate aminotransferase-like (Major domain)"/>
    <property type="match status" value="1"/>
</dbReference>
<comment type="similarity">
    <text evidence="5">Belongs to the class-II pyridoxal-phosphate-dependent aminotransferase family. MalY/PatB cystathionine beta-lyase subfamily.</text>
</comment>
<dbReference type="GO" id="GO:0030170">
    <property type="term" value="F:pyridoxal phosphate binding"/>
    <property type="evidence" value="ECO:0007669"/>
    <property type="project" value="InterPro"/>
</dbReference>
<dbReference type="RefSeq" id="WP_095372074.1">
    <property type="nucleotide sequence ID" value="NZ_CP022983.1"/>
</dbReference>
<dbReference type="EMBL" id="CP022983">
    <property type="protein sequence ID" value="ASV68504.1"/>
    <property type="molecule type" value="Genomic_DNA"/>
</dbReference>
<dbReference type="InterPro" id="IPR015421">
    <property type="entry name" value="PyrdxlP-dep_Trfase_major"/>
</dbReference>
<evidence type="ECO:0000259" key="6">
    <source>
        <dbReference type="Pfam" id="PF00155"/>
    </source>
</evidence>
<keyword evidence="8" id="KW-1185">Reference proteome</keyword>
<dbReference type="NCBIfam" id="TIGR04350">
    <property type="entry name" value="C_S_lyase_PatB"/>
    <property type="match status" value="1"/>
</dbReference>
<dbReference type="OrthoDB" id="9802872at2"/>
<dbReference type="SUPFAM" id="SSF53383">
    <property type="entry name" value="PLP-dependent transferases"/>
    <property type="match status" value="1"/>
</dbReference>
<proteinExistence type="inferred from homology"/>
<evidence type="ECO:0000256" key="2">
    <source>
        <dbReference type="ARBA" id="ARBA00012224"/>
    </source>
</evidence>
<comment type="cofactor">
    <cofactor evidence="1">
        <name>pyridoxal 5'-phosphate</name>
        <dbReference type="ChEBI" id="CHEBI:597326"/>
    </cofactor>
</comment>
<evidence type="ECO:0000256" key="4">
    <source>
        <dbReference type="ARBA" id="ARBA00023239"/>
    </source>
</evidence>
<keyword evidence="3" id="KW-0663">Pyridoxal phosphate</keyword>
<dbReference type="InterPro" id="IPR004839">
    <property type="entry name" value="Aminotransferase_I/II_large"/>
</dbReference>
<evidence type="ECO:0000313" key="7">
    <source>
        <dbReference type="EMBL" id="ASV68504.1"/>
    </source>
</evidence>
<dbReference type="InterPro" id="IPR015422">
    <property type="entry name" value="PyrdxlP-dep_Trfase_small"/>
</dbReference>
<organism evidence="7 8">
    <name type="scientific">Cytobacillus kochii</name>
    <dbReference type="NCBI Taxonomy" id="859143"/>
    <lineage>
        <taxon>Bacteria</taxon>
        <taxon>Bacillati</taxon>
        <taxon>Bacillota</taxon>
        <taxon>Bacilli</taxon>
        <taxon>Bacillales</taxon>
        <taxon>Bacillaceae</taxon>
        <taxon>Cytobacillus</taxon>
    </lineage>
</organism>
<dbReference type="InterPro" id="IPR027619">
    <property type="entry name" value="C-S_lyase_PatB-like"/>
</dbReference>
<dbReference type="InterPro" id="IPR051798">
    <property type="entry name" value="Class-II_PLP-Dep_Aminotrans"/>
</dbReference>
<keyword evidence="4 7" id="KW-0456">Lyase</keyword>
<sequence>MENQYFHEIFDRKNTSSVKWELTKTVFGEEDVLPMWVADMDFKPPKEVTNALQKRLDHGIYGYTFASPSLPKAIKDWVSVHHGWDIPLQSILYNTGVVPSLAAVVQTYTEEGDNILIHTPVYPPFTNVIESNHRKVLRSPLKLVNGHYKIDFDDFEQQLKKGAKMFILCNPHNPGGNVWSKEDLQKIGDLCIAYDCLILSDEIHADLVYKPKKHVAIASLSEELRGQTITCIAPTKTFNIAGLQASALIIPNETLRKKFEDFQARQGFHQLSIFGMVGMEAAYTHGAEWLEALLSYLQQNIQSVKSFIDKELPDIDVVDPEGTYLIWLDCRKLGLTDDDIQQKLVKKGKLGLEPGPKYGPGGEGFVRMNIACPHDILMDGLHRLKTAFS</sequence>
<dbReference type="Proteomes" id="UP000215137">
    <property type="component" value="Chromosome"/>
</dbReference>
<evidence type="ECO:0000313" key="8">
    <source>
        <dbReference type="Proteomes" id="UP000215137"/>
    </source>
</evidence>
<dbReference type="Pfam" id="PF00155">
    <property type="entry name" value="Aminotran_1_2"/>
    <property type="match status" value="1"/>
</dbReference>
<reference evidence="7 8" key="1">
    <citation type="submission" date="2017-08" db="EMBL/GenBank/DDBJ databases">
        <title>Complete Genome Sequence of Bacillus kochii Oregon-R-modENCODE STRAIN BDGP4, isolated from Drosophila melanogaster gut.</title>
        <authorList>
            <person name="Wan K.H."/>
            <person name="Yu C."/>
            <person name="Park S."/>
            <person name="Hammonds A.S."/>
            <person name="Booth B.W."/>
            <person name="Celniker S.E."/>
        </authorList>
    </citation>
    <scope>NUCLEOTIDE SEQUENCE [LARGE SCALE GENOMIC DNA]</scope>
    <source>
        <strain evidence="7 8">BDGP4</strain>
    </source>
</reference>
<dbReference type="Gene3D" id="3.90.1150.10">
    <property type="entry name" value="Aspartate Aminotransferase, domain 1"/>
    <property type="match status" value="1"/>
</dbReference>
<evidence type="ECO:0000256" key="5">
    <source>
        <dbReference type="ARBA" id="ARBA00037974"/>
    </source>
</evidence>
<evidence type="ECO:0000256" key="3">
    <source>
        <dbReference type="ARBA" id="ARBA00022898"/>
    </source>
</evidence>
<dbReference type="PANTHER" id="PTHR43525">
    <property type="entry name" value="PROTEIN MALY"/>
    <property type="match status" value="1"/>
</dbReference>
<dbReference type="EC" id="4.4.1.13" evidence="2"/>